<comment type="caution">
    <text evidence="1">The sequence shown here is derived from an EMBL/GenBank/DDBJ whole genome shotgun (WGS) entry which is preliminary data.</text>
</comment>
<dbReference type="EMBL" id="JAJUWU010000001">
    <property type="protein sequence ID" value="MCE7026530.1"/>
    <property type="molecule type" value="Genomic_DNA"/>
</dbReference>
<protein>
    <recommendedName>
        <fullName evidence="3">Tetratricopeptide repeat-containing protein</fullName>
    </recommendedName>
</protein>
<keyword evidence="2" id="KW-1185">Reference proteome</keyword>
<reference evidence="1" key="1">
    <citation type="submission" date="2022-01" db="EMBL/GenBank/DDBJ databases">
        <title>Jiella avicenniae sp. nov., a novel endophytic bacterium isolated from bark of Avicennia marina.</title>
        <authorList>
            <person name="Tuo L."/>
        </authorList>
    </citation>
    <scope>NUCLEOTIDE SEQUENCE</scope>
    <source>
        <strain evidence="1">CBK1P-4</strain>
    </source>
</reference>
<gene>
    <name evidence="1" type="ORF">LZD57_00875</name>
</gene>
<name>A0A9X1T3R1_9HYPH</name>
<evidence type="ECO:0000313" key="1">
    <source>
        <dbReference type="EMBL" id="MCE7026530.1"/>
    </source>
</evidence>
<dbReference type="AlphaFoldDB" id="A0A9X1T3R1"/>
<accession>A0A9X1T3R1</accession>
<dbReference type="InterPro" id="IPR019734">
    <property type="entry name" value="TPR_rpt"/>
</dbReference>
<dbReference type="SMART" id="SM00028">
    <property type="entry name" value="TPR"/>
    <property type="match status" value="2"/>
</dbReference>
<dbReference type="RefSeq" id="WP_233717226.1">
    <property type="nucleotide sequence ID" value="NZ_JAJUWU010000001.1"/>
</dbReference>
<evidence type="ECO:0008006" key="3">
    <source>
        <dbReference type="Google" id="ProtNLM"/>
    </source>
</evidence>
<sequence length="208" mass="21601">MTKRETRRNRARAAVPDPAAAAAAFSAAVSRGDFAAAATALEVLVAADPGNAVLHYNRALALRLSGRPREGLAAALHARSLDPKHAKALFEIAACGLEAGEAGTSLDAGTAYLTDHAGDADAALNAARAALLLDRPGEALAFLDQVAAKERGDDHSLCRGEALRDLGRFDEAEAAWAELPSSFGVIVLSLRTKGPRGRLMLTQGRSSP</sequence>
<dbReference type="SUPFAM" id="SSF48452">
    <property type="entry name" value="TPR-like"/>
    <property type="match status" value="1"/>
</dbReference>
<proteinExistence type="predicted"/>
<dbReference type="InterPro" id="IPR011990">
    <property type="entry name" value="TPR-like_helical_dom_sf"/>
</dbReference>
<organism evidence="1 2">
    <name type="scientific">Jiella avicenniae</name>
    <dbReference type="NCBI Taxonomy" id="2907202"/>
    <lineage>
        <taxon>Bacteria</taxon>
        <taxon>Pseudomonadati</taxon>
        <taxon>Pseudomonadota</taxon>
        <taxon>Alphaproteobacteria</taxon>
        <taxon>Hyphomicrobiales</taxon>
        <taxon>Aurantimonadaceae</taxon>
        <taxon>Jiella</taxon>
    </lineage>
</organism>
<dbReference type="Gene3D" id="1.25.40.10">
    <property type="entry name" value="Tetratricopeptide repeat domain"/>
    <property type="match status" value="1"/>
</dbReference>
<dbReference type="Proteomes" id="UP001139035">
    <property type="component" value="Unassembled WGS sequence"/>
</dbReference>
<evidence type="ECO:0000313" key="2">
    <source>
        <dbReference type="Proteomes" id="UP001139035"/>
    </source>
</evidence>